<evidence type="ECO:0000313" key="1">
    <source>
        <dbReference type="Ensembl" id="ENSPPAP00000038548.1"/>
    </source>
</evidence>
<dbReference type="Ensembl" id="ENSPPAT00000061451.1">
    <property type="protein sequence ID" value="ENSPPAP00000038548.1"/>
    <property type="gene ID" value="ENSPPAG00000041987.1"/>
</dbReference>
<dbReference type="AlphaFoldDB" id="A0A2R9CC30"/>
<dbReference type="GeneTree" id="ENSGT00910000147617"/>
<protein>
    <submittedName>
        <fullName evidence="1">Uncharacterized protein</fullName>
    </submittedName>
</protein>
<sequence length="50" mass="5664">MHLLWNKTFYSPSHNRALGTCVLGISSQSHPFCGRLTQPLTLHRTLKSNI</sequence>
<evidence type="ECO:0000313" key="2">
    <source>
        <dbReference type="Proteomes" id="UP000240080"/>
    </source>
</evidence>
<proteinExistence type="predicted"/>
<accession>A0A2R9CC30</accession>
<dbReference type="EMBL" id="AJFE02079733">
    <property type="status" value="NOT_ANNOTATED_CDS"/>
    <property type="molecule type" value="Genomic_DNA"/>
</dbReference>
<keyword evidence="2" id="KW-1185">Reference proteome</keyword>
<reference evidence="1" key="1">
    <citation type="submission" date="2025-08" db="UniProtKB">
        <authorList>
            <consortium name="Ensembl"/>
        </authorList>
    </citation>
    <scope>IDENTIFICATION</scope>
</reference>
<name>A0A2R9CC30_PANPA</name>
<dbReference type="Bgee" id="ENSPPAG00000041987">
    <property type="expression patterns" value="Expressed in prefrontal cortex"/>
</dbReference>
<reference evidence="1" key="2">
    <citation type="submission" date="2025-09" db="UniProtKB">
        <authorList>
            <consortium name="Ensembl"/>
        </authorList>
    </citation>
    <scope>IDENTIFICATION</scope>
</reference>
<organism evidence="1 2">
    <name type="scientific">Pan paniscus</name>
    <name type="common">Pygmy chimpanzee</name>
    <name type="synonym">Bonobo</name>
    <dbReference type="NCBI Taxonomy" id="9597"/>
    <lineage>
        <taxon>Eukaryota</taxon>
        <taxon>Metazoa</taxon>
        <taxon>Chordata</taxon>
        <taxon>Craniata</taxon>
        <taxon>Vertebrata</taxon>
        <taxon>Euteleostomi</taxon>
        <taxon>Mammalia</taxon>
        <taxon>Eutheria</taxon>
        <taxon>Euarchontoglires</taxon>
        <taxon>Primates</taxon>
        <taxon>Haplorrhini</taxon>
        <taxon>Catarrhini</taxon>
        <taxon>Hominidae</taxon>
        <taxon>Pan</taxon>
    </lineage>
</organism>
<dbReference type="Proteomes" id="UP000240080">
    <property type="component" value="Unplaced"/>
</dbReference>
<dbReference type="OMA" id="QSHPFCG"/>